<accession>A0ABX9ATA5</accession>
<dbReference type="Proteomes" id="UP000825886">
    <property type="component" value="Chromosome"/>
</dbReference>
<sequence>MAADITLYFHWEPDVAWGMTYTKLQWWASQAKRIAKIKANNNG</sequence>
<gene>
    <name evidence="1" type="ORF">K6K13_08455</name>
</gene>
<evidence type="ECO:0000313" key="2">
    <source>
        <dbReference type="Proteomes" id="UP000825886"/>
    </source>
</evidence>
<dbReference type="InterPro" id="IPR009493">
    <property type="entry name" value="P2_GpE"/>
</dbReference>
<evidence type="ECO:0000313" key="1">
    <source>
        <dbReference type="EMBL" id="QZN97991.1"/>
    </source>
</evidence>
<keyword evidence="2" id="KW-1185">Reference proteome</keyword>
<dbReference type="Pfam" id="PF06528">
    <property type="entry name" value="Phage_P2_GpE"/>
    <property type="match status" value="1"/>
</dbReference>
<proteinExistence type="predicted"/>
<reference evidence="1 2" key="1">
    <citation type="submission" date="2021-08" db="EMBL/GenBank/DDBJ databases">
        <title>Culture and genomic analysis of Symbiopectobacterium purcellii sp. nov. gen. nov., isolated from the leafhopper Empoasca decipiens.</title>
        <authorList>
            <person name="Nadal-Jimenez P."/>
            <person name="Siozios S."/>
            <person name="Halliday N."/>
            <person name="Camara M."/>
            <person name="Hurst G.D.D."/>
        </authorList>
    </citation>
    <scope>NUCLEOTIDE SEQUENCE [LARGE SCALE GENOMIC DNA]</scope>
    <source>
        <strain evidence="1 2">SyEd1</strain>
    </source>
</reference>
<name>A0ABX9ATA5_9ENTR</name>
<dbReference type="EMBL" id="CP081864">
    <property type="protein sequence ID" value="QZN97991.1"/>
    <property type="molecule type" value="Genomic_DNA"/>
</dbReference>
<organism evidence="1 2">
    <name type="scientific">Symbiopectobacterium purcellii</name>
    <dbReference type="NCBI Taxonomy" id="2871826"/>
    <lineage>
        <taxon>Bacteria</taxon>
        <taxon>Pseudomonadati</taxon>
        <taxon>Pseudomonadota</taxon>
        <taxon>Gammaproteobacteria</taxon>
        <taxon>Enterobacterales</taxon>
        <taxon>Enterobacteriaceae</taxon>
    </lineage>
</organism>
<protein>
    <submittedName>
        <fullName evidence="1">GpE family phage tail protein</fullName>
    </submittedName>
</protein>